<dbReference type="AlphaFoldDB" id="A0YCL5"/>
<dbReference type="PROSITE" id="PS51257">
    <property type="entry name" value="PROKAR_LIPOPROTEIN"/>
    <property type="match status" value="1"/>
</dbReference>
<proteinExistence type="predicted"/>
<evidence type="ECO:0000313" key="1">
    <source>
        <dbReference type="EMBL" id="EAW31534.1"/>
    </source>
</evidence>
<dbReference type="STRING" id="247633.GP2143_08289"/>
<reference evidence="1 2" key="1">
    <citation type="journal article" date="2010" name="J. Bacteriol.">
        <title>Genome sequence of the oligotrophic marine Gammaproteobacterium HTCC2143, isolated from the Oregon Coast.</title>
        <authorList>
            <person name="Oh H.M."/>
            <person name="Kang I."/>
            <person name="Ferriera S."/>
            <person name="Giovannoni S.J."/>
            <person name="Cho J.C."/>
        </authorList>
    </citation>
    <scope>NUCLEOTIDE SEQUENCE [LARGE SCALE GENOMIC DNA]</scope>
    <source>
        <strain evidence="1 2">HTCC2143</strain>
    </source>
</reference>
<sequence>MWIRGKKNRLLVGRFKILLLALLVVSLTACTAKVSYRFLDWIIAWSVDDYVEWNSQQQQQFDQVVSDKLAWHQGTQLKRYSEFLAQIKQEMQQPLSRELLEERMEEAEQLWTDTAEEIAPEAVTLLMTLSDEQVDDFSVNLVKNNRKMEKKYGSESPEKLDRKRIKEVEKTIARFIGRLNSDQKELIVSWSSRLENTRGPWIESRKGWTSAFTQALKERQSTMFPGRVYTLLVHPQSLWSDQYRSMVDNNIGHAGGLIIALQASLTNKQQQRLNKNLDEWIDVFDDLSSSAEITVDEALQS</sequence>
<dbReference type="EMBL" id="AAVT01000003">
    <property type="protein sequence ID" value="EAW31534.1"/>
    <property type="molecule type" value="Genomic_DNA"/>
</dbReference>
<name>A0YCL5_9GAMM</name>
<comment type="caution">
    <text evidence="1">The sequence shown here is derived from an EMBL/GenBank/DDBJ whole genome shotgun (WGS) entry which is preliminary data.</text>
</comment>
<keyword evidence="1" id="KW-0449">Lipoprotein</keyword>
<keyword evidence="2" id="KW-1185">Reference proteome</keyword>
<dbReference type="Pfam" id="PF19795">
    <property type="entry name" value="DUF6279"/>
    <property type="match status" value="1"/>
</dbReference>
<gene>
    <name evidence="1" type="ORF">GP2143_08289</name>
</gene>
<dbReference type="Proteomes" id="UP000004931">
    <property type="component" value="Unassembled WGS sequence"/>
</dbReference>
<evidence type="ECO:0000313" key="2">
    <source>
        <dbReference type="Proteomes" id="UP000004931"/>
    </source>
</evidence>
<organism evidence="1 2">
    <name type="scientific">marine gamma proteobacterium HTCC2143</name>
    <dbReference type="NCBI Taxonomy" id="247633"/>
    <lineage>
        <taxon>Bacteria</taxon>
        <taxon>Pseudomonadati</taxon>
        <taxon>Pseudomonadota</taxon>
        <taxon>Gammaproteobacteria</taxon>
        <taxon>Cellvibrionales</taxon>
        <taxon>Spongiibacteraceae</taxon>
        <taxon>BD1-7 clade</taxon>
    </lineage>
</organism>
<protein>
    <submittedName>
        <fullName evidence="1">Lipoprotein, putative</fullName>
    </submittedName>
</protein>
<dbReference type="PIRSF" id="PIRSF028200">
    <property type="entry name" value="UCP028200"/>
    <property type="match status" value="1"/>
</dbReference>
<dbReference type="InterPro" id="IPR016875">
    <property type="entry name" value="UCP028200"/>
</dbReference>
<accession>A0YCL5</accession>
<dbReference type="eggNOG" id="ENOG5032RT1">
    <property type="taxonomic scope" value="Bacteria"/>
</dbReference>